<proteinExistence type="inferred from homology"/>
<dbReference type="Gene3D" id="2.60.40.180">
    <property type="entry name" value="Transthyretin/hydroxyisourate hydrolase domain"/>
    <property type="match status" value="1"/>
</dbReference>
<feature type="domain" description="Transthyretin/hydroxyisourate hydrolase" evidence="8">
    <location>
        <begin position="3"/>
        <end position="102"/>
    </location>
</feature>
<comment type="similarity">
    <text evidence="3 7">Belongs to the transthyretin family. 5-hydroxyisourate hydrolase subfamily.</text>
</comment>
<dbReference type="InterPro" id="IPR023416">
    <property type="entry name" value="Transthyretin/HIU_hydrolase_d"/>
</dbReference>
<dbReference type="SUPFAM" id="SSF49472">
    <property type="entry name" value="Transthyretin (synonym: prealbumin)"/>
    <property type="match status" value="1"/>
</dbReference>
<dbReference type="Pfam" id="PF00576">
    <property type="entry name" value="Transthyretin"/>
    <property type="match status" value="1"/>
</dbReference>
<dbReference type="AlphaFoldDB" id="A0A1F6D297"/>
<protein>
    <recommendedName>
        <fullName evidence="7">5-hydroxyisourate hydrolase</fullName>
        <shortName evidence="7">HIU hydrolase</shortName>
        <shortName evidence="7">HIUHase</shortName>
        <ecNumber evidence="7">3.5.2.17</ecNumber>
    </recommendedName>
</protein>
<evidence type="ECO:0000256" key="4">
    <source>
        <dbReference type="ARBA" id="ARBA00011881"/>
    </source>
</evidence>
<evidence type="ECO:0000256" key="5">
    <source>
        <dbReference type="ARBA" id="ARBA00022631"/>
    </source>
</evidence>
<dbReference type="NCBIfam" id="TIGR02962">
    <property type="entry name" value="hdxy_isourate"/>
    <property type="match status" value="1"/>
</dbReference>
<comment type="subunit">
    <text evidence="4 7">Homotetramer.</text>
</comment>
<evidence type="ECO:0000256" key="1">
    <source>
        <dbReference type="ARBA" id="ARBA00001043"/>
    </source>
</evidence>
<dbReference type="GO" id="GO:0006144">
    <property type="term" value="P:purine nucleobase metabolic process"/>
    <property type="evidence" value="ECO:0007669"/>
    <property type="project" value="UniProtKB-KW"/>
</dbReference>
<dbReference type="CDD" id="cd05822">
    <property type="entry name" value="TLP_HIUase"/>
    <property type="match status" value="1"/>
</dbReference>
<dbReference type="EMBL" id="MFKF01000073">
    <property type="protein sequence ID" value="OGG55536.1"/>
    <property type="molecule type" value="Genomic_DNA"/>
</dbReference>
<gene>
    <name evidence="9" type="ORF">A3F84_19965</name>
</gene>
<evidence type="ECO:0000256" key="2">
    <source>
        <dbReference type="ARBA" id="ARBA00002704"/>
    </source>
</evidence>
<evidence type="ECO:0000256" key="6">
    <source>
        <dbReference type="ARBA" id="ARBA00022801"/>
    </source>
</evidence>
<name>A0A1F6D297_HANXR</name>
<keyword evidence="5 7" id="KW-0659">Purine metabolism</keyword>
<dbReference type="PANTHER" id="PTHR10395">
    <property type="entry name" value="URICASE AND TRANSTHYRETIN-RELATED"/>
    <property type="match status" value="1"/>
</dbReference>
<dbReference type="EC" id="3.5.2.17" evidence="7"/>
<dbReference type="PANTHER" id="PTHR10395:SF7">
    <property type="entry name" value="5-HYDROXYISOURATE HYDROLASE"/>
    <property type="match status" value="1"/>
</dbReference>
<sequence length="103" mass="11129">MVISTHVLDTAAGRPAAGVPVTLEIQAGNGWKKLRDAVTDSDGRVRDLHQGAAAGVYRITFDLGARSSFYPHATVEFRVADPSQHYHVPLLLSGYGYVTYRGS</sequence>
<evidence type="ECO:0000256" key="3">
    <source>
        <dbReference type="ARBA" id="ARBA00009850"/>
    </source>
</evidence>
<reference evidence="9 10" key="1">
    <citation type="journal article" date="2016" name="Nat. Commun.">
        <title>Thousands of microbial genomes shed light on interconnected biogeochemical processes in an aquifer system.</title>
        <authorList>
            <person name="Anantharaman K."/>
            <person name="Brown C.T."/>
            <person name="Hug L.A."/>
            <person name="Sharon I."/>
            <person name="Castelle C.J."/>
            <person name="Probst A.J."/>
            <person name="Thomas B.C."/>
            <person name="Singh A."/>
            <person name="Wilkins M.J."/>
            <person name="Karaoz U."/>
            <person name="Brodie E.L."/>
            <person name="Williams K.H."/>
            <person name="Hubbard S.S."/>
            <person name="Banfield J.F."/>
        </authorList>
    </citation>
    <scope>NUCLEOTIDE SEQUENCE [LARGE SCALE GENOMIC DNA]</scope>
    <source>
        <strain evidence="10">RIFCSPLOWO2_12_FULL_64_10</strain>
    </source>
</reference>
<evidence type="ECO:0000256" key="7">
    <source>
        <dbReference type="RuleBase" id="RU361270"/>
    </source>
</evidence>
<evidence type="ECO:0000313" key="10">
    <source>
        <dbReference type="Proteomes" id="UP000178606"/>
    </source>
</evidence>
<dbReference type="InterPro" id="IPR023418">
    <property type="entry name" value="Thyroxine_BS"/>
</dbReference>
<dbReference type="GO" id="GO:0033971">
    <property type="term" value="F:hydroxyisourate hydrolase activity"/>
    <property type="evidence" value="ECO:0007669"/>
    <property type="project" value="UniProtKB-EC"/>
</dbReference>
<keyword evidence="6 7" id="KW-0378">Hydrolase</keyword>
<comment type="function">
    <text evidence="2">Catalyzes the hydrolysis of 5-hydroxyisourate (HIU) to 2-oxo-4-hydroxy-4-carboxy-5-ureidoimidazoline (OHCU).</text>
</comment>
<accession>A0A1F6D297</accession>
<comment type="caution">
    <text evidence="9">The sequence shown here is derived from an EMBL/GenBank/DDBJ whole genome shotgun (WGS) entry which is preliminary data.</text>
</comment>
<evidence type="ECO:0000259" key="8">
    <source>
        <dbReference type="Pfam" id="PF00576"/>
    </source>
</evidence>
<dbReference type="InterPro" id="IPR036817">
    <property type="entry name" value="Transthyretin/HIU_hydrolase_sf"/>
</dbReference>
<evidence type="ECO:0000313" key="9">
    <source>
        <dbReference type="EMBL" id="OGG55536.1"/>
    </source>
</evidence>
<organism evidence="9 10">
    <name type="scientific">Handelsmanbacteria sp. (strain RIFCSPLOWO2_12_FULL_64_10)</name>
    <dbReference type="NCBI Taxonomy" id="1817868"/>
    <lineage>
        <taxon>Bacteria</taxon>
        <taxon>Candidatus Handelsmaniibacteriota</taxon>
    </lineage>
</organism>
<dbReference type="InterPro" id="IPR014306">
    <property type="entry name" value="Hydroxyisourate_hydrolase"/>
</dbReference>
<comment type="catalytic activity">
    <reaction evidence="1 7">
        <text>5-hydroxyisourate + H2O = 5-hydroxy-2-oxo-4-ureido-2,5-dihydro-1H-imidazole-5-carboxylate + H(+)</text>
        <dbReference type="Rhea" id="RHEA:23736"/>
        <dbReference type="ChEBI" id="CHEBI:15377"/>
        <dbReference type="ChEBI" id="CHEBI:15378"/>
        <dbReference type="ChEBI" id="CHEBI:18072"/>
        <dbReference type="ChEBI" id="CHEBI:58639"/>
        <dbReference type="EC" id="3.5.2.17"/>
    </reaction>
</comment>
<dbReference type="Proteomes" id="UP000178606">
    <property type="component" value="Unassembled WGS sequence"/>
</dbReference>
<dbReference type="PROSITE" id="PS00768">
    <property type="entry name" value="TRANSTHYRETIN_1"/>
    <property type="match status" value="1"/>
</dbReference>